<comment type="caution">
    <text evidence="2">The sequence shown here is derived from an EMBL/GenBank/DDBJ whole genome shotgun (WGS) entry which is preliminary data.</text>
</comment>
<dbReference type="Proteomes" id="UP000563094">
    <property type="component" value="Unassembled WGS sequence"/>
</dbReference>
<dbReference type="RefSeq" id="WP_182513640.1">
    <property type="nucleotide sequence ID" value="NZ_JACJIQ010000013.1"/>
</dbReference>
<dbReference type="EMBL" id="JACJIQ010000013">
    <property type="protein sequence ID" value="MBA9078399.1"/>
    <property type="molecule type" value="Genomic_DNA"/>
</dbReference>
<organism evidence="2 3">
    <name type="scientific">Rufibacter quisquiliarum</name>
    <dbReference type="NCBI Taxonomy" id="1549639"/>
    <lineage>
        <taxon>Bacteria</taxon>
        <taxon>Pseudomonadati</taxon>
        <taxon>Bacteroidota</taxon>
        <taxon>Cytophagia</taxon>
        <taxon>Cytophagales</taxon>
        <taxon>Hymenobacteraceae</taxon>
        <taxon>Rufibacter</taxon>
    </lineage>
</organism>
<proteinExistence type="predicted"/>
<dbReference type="PROSITE" id="PS51257">
    <property type="entry name" value="PROKAR_LIPOPROTEIN"/>
    <property type="match status" value="1"/>
</dbReference>
<dbReference type="Pfam" id="PF00657">
    <property type="entry name" value="Lipase_GDSL"/>
    <property type="match status" value="1"/>
</dbReference>
<evidence type="ECO:0000256" key="1">
    <source>
        <dbReference type="SAM" id="SignalP"/>
    </source>
</evidence>
<accession>A0A839GNL1</accession>
<gene>
    <name evidence="2" type="ORF">FHS90_003127</name>
</gene>
<feature type="chain" id="PRO_5032569966" description="G-D-S-L family lipolytic protein" evidence="1">
    <location>
        <begin position="22"/>
        <end position="435"/>
    </location>
</feature>
<evidence type="ECO:0000313" key="3">
    <source>
        <dbReference type="Proteomes" id="UP000563094"/>
    </source>
</evidence>
<sequence>MKNILHKIGTAVILSSAFFFAGCEPEFEEKEITVSAGPLDLSKYVAIGNSLTAGFQDGGLYLEGQVNSYPNILAYQFSYAGGGQFVQPLFSNEQFNGSGYLRLTGFSNGLPLTESVTTKLAVRGVGADGKTPLLTKFTDEVQNLGVPGIKMKDVVTPGYGYNNPQGFNQYYERLLSDQVSPTGALMPYVNKVASVTKATFFTMWLGNNDVLGYATSGGMSPISTDQEFQTGLNAMLAVLPAQGVIINIPDVTAVPYFTTKATAGIMMQAQAANAKLYITTGAGAVREAKATDYVLLTSTVGTPETVTGVPQQIPHGFSPLNPLKNQEVLDEAETQTVKEATQRFNGMLSAAATTKKVAFADMNAYFNRIKPGFSLNGVNYSPAFITGNLFSLDGIHLTPRGYAIVANELINTINSHYKSTIPTIDVTQFRTVLIP</sequence>
<dbReference type="Gene3D" id="3.40.50.1110">
    <property type="entry name" value="SGNH hydrolase"/>
    <property type="match status" value="1"/>
</dbReference>
<dbReference type="SUPFAM" id="SSF52266">
    <property type="entry name" value="SGNH hydrolase"/>
    <property type="match status" value="1"/>
</dbReference>
<dbReference type="AlphaFoldDB" id="A0A839GNL1"/>
<keyword evidence="1" id="KW-0732">Signal</keyword>
<protein>
    <recommendedName>
        <fullName evidence="4">G-D-S-L family lipolytic protein</fullName>
    </recommendedName>
</protein>
<evidence type="ECO:0008006" key="4">
    <source>
        <dbReference type="Google" id="ProtNLM"/>
    </source>
</evidence>
<reference evidence="2 3" key="1">
    <citation type="submission" date="2020-08" db="EMBL/GenBank/DDBJ databases">
        <title>Genomic Encyclopedia of Type Strains, Phase IV (KMG-IV): sequencing the most valuable type-strain genomes for metagenomic binning, comparative biology and taxonomic classification.</title>
        <authorList>
            <person name="Goeker M."/>
        </authorList>
    </citation>
    <scope>NUCLEOTIDE SEQUENCE [LARGE SCALE GENOMIC DNA]</scope>
    <source>
        <strain evidence="2 3">DSM 29854</strain>
    </source>
</reference>
<keyword evidence="3" id="KW-1185">Reference proteome</keyword>
<dbReference type="GO" id="GO:0016788">
    <property type="term" value="F:hydrolase activity, acting on ester bonds"/>
    <property type="evidence" value="ECO:0007669"/>
    <property type="project" value="InterPro"/>
</dbReference>
<evidence type="ECO:0000313" key="2">
    <source>
        <dbReference type="EMBL" id="MBA9078399.1"/>
    </source>
</evidence>
<dbReference type="InterPro" id="IPR001087">
    <property type="entry name" value="GDSL"/>
</dbReference>
<dbReference type="InterPro" id="IPR036514">
    <property type="entry name" value="SGNH_hydro_sf"/>
</dbReference>
<name>A0A839GNL1_9BACT</name>
<feature type="signal peptide" evidence="1">
    <location>
        <begin position="1"/>
        <end position="21"/>
    </location>
</feature>